<dbReference type="AlphaFoldDB" id="A0A1F2P7P7"/>
<evidence type="ECO:0000313" key="4">
    <source>
        <dbReference type="EMBL" id="OFV66721.1"/>
    </source>
</evidence>
<reference evidence="4 5" key="1">
    <citation type="submission" date="2016-05" db="EMBL/GenBank/DDBJ databases">
        <title>Microbial consortia oxidize butane by reversing methanogenesis.</title>
        <authorList>
            <person name="Laso-Perez R."/>
            <person name="Richter M."/>
            <person name="Wegener G."/>
            <person name="Musat F."/>
        </authorList>
    </citation>
    <scope>NUCLEOTIDE SEQUENCE [LARGE SCALE GENOMIC DNA]</scope>
    <source>
        <strain evidence="4">BOX1</strain>
    </source>
</reference>
<dbReference type="Proteomes" id="UP000185779">
    <property type="component" value="Unassembled WGS sequence"/>
</dbReference>
<dbReference type="EMBL" id="LYOR01000001">
    <property type="protein sequence ID" value="OFV66721.1"/>
    <property type="molecule type" value="Genomic_DNA"/>
</dbReference>
<evidence type="ECO:0000313" key="5">
    <source>
        <dbReference type="Proteomes" id="UP000185779"/>
    </source>
</evidence>
<dbReference type="InterPro" id="IPR004096">
    <property type="entry name" value="V4R"/>
</dbReference>
<dbReference type="EMBL" id="DRIE01000090">
    <property type="protein sequence ID" value="HEC57269.1"/>
    <property type="molecule type" value="Genomic_DNA"/>
</dbReference>
<dbReference type="SMART" id="SM00989">
    <property type="entry name" value="V4R"/>
    <property type="match status" value="1"/>
</dbReference>
<gene>
    <name evidence="2" type="ORF">ENG09_01805</name>
    <name evidence="3" type="ORF">ENI32_05235</name>
    <name evidence="4" type="ORF">SBU_000014</name>
</gene>
<dbReference type="EMBL" id="DQZR01000072">
    <property type="protein sequence ID" value="HDM35978.1"/>
    <property type="molecule type" value="Genomic_DNA"/>
</dbReference>
<evidence type="ECO:0000313" key="3">
    <source>
        <dbReference type="EMBL" id="HEC57269.1"/>
    </source>
</evidence>
<dbReference type="SUPFAM" id="SSF111126">
    <property type="entry name" value="Ligand-binding domain in the NO signalling and Golgi transport"/>
    <property type="match status" value="1"/>
</dbReference>
<dbReference type="Proteomes" id="UP000885936">
    <property type="component" value="Unassembled WGS sequence"/>
</dbReference>
<protein>
    <submittedName>
        <fullName evidence="4">4-vinyl reductase 4VR</fullName>
    </submittedName>
</protein>
<dbReference type="Proteomes" id="UP000885863">
    <property type="component" value="Unassembled WGS sequence"/>
</dbReference>
<accession>A0A1F2P7P7</accession>
<dbReference type="Gene3D" id="3.30.1380.20">
    <property type="entry name" value="Trafficking protein particle complex subunit 3"/>
    <property type="match status" value="1"/>
</dbReference>
<feature type="domain" description="4-vinyl reductase 4VR" evidence="1">
    <location>
        <begin position="119"/>
        <end position="174"/>
    </location>
</feature>
<dbReference type="InterPro" id="IPR024096">
    <property type="entry name" value="NO_sig/Golgi_transp_ligand-bd"/>
</dbReference>
<dbReference type="STRING" id="1839936.SBU_000014"/>
<name>A0A1F2P7P7_9EURY</name>
<evidence type="ECO:0000259" key="1">
    <source>
        <dbReference type="SMART" id="SM00989"/>
    </source>
</evidence>
<dbReference type="Pfam" id="PF02830">
    <property type="entry name" value="V4R"/>
    <property type="match status" value="1"/>
</dbReference>
<evidence type="ECO:0000313" key="2">
    <source>
        <dbReference type="EMBL" id="HDM35978.1"/>
    </source>
</evidence>
<comment type="caution">
    <text evidence="4">The sequence shown here is derived from an EMBL/GenBank/DDBJ whole genome shotgun (WGS) entry which is preliminary data.</text>
</comment>
<keyword evidence="5" id="KW-1185">Reference proteome</keyword>
<proteinExistence type="predicted"/>
<reference evidence="2" key="2">
    <citation type="journal article" date="2020" name="mSystems">
        <title>Genome- and Community-Level Interaction Insights into Carbon Utilization and Element Cycling Functions of Hydrothermarchaeota in Hydrothermal Sediment.</title>
        <authorList>
            <person name="Zhou Z."/>
            <person name="Liu Y."/>
            <person name="Xu W."/>
            <person name="Pan J."/>
            <person name="Luo Z.H."/>
            <person name="Li M."/>
        </authorList>
    </citation>
    <scope>NUCLEOTIDE SEQUENCE [LARGE SCALE GENOMIC DNA]</scope>
    <source>
        <strain evidence="2">HyVt-185</strain>
        <strain evidence="3">HyVt-386</strain>
    </source>
</reference>
<sequence>MFDEELYKRVDEAVRKMLESEWEVGFNLWRRCLLNIQILVEDTIPYDIRYGGIPFLYEAGFLSGKRIGEELMDRFNLHEKSMKERAYFMDSFVKNAGVGEPSFITLLEGKKGIRFPGGTYLAREYGKRAGHTICANTAGFIAGATDAITGRHWFVREVKCVAAGDDCCEFLVEEKE</sequence>
<organism evidence="4 5">
    <name type="scientific">Candidatus Syntropharchaeum butanivorans</name>
    <dbReference type="NCBI Taxonomy" id="1839936"/>
    <lineage>
        <taxon>Archaea</taxon>
        <taxon>Methanobacteriati</taxon>
        <taxon>Methanobacteriota</taxon>
        <taxon>Stenosarchaea group</taxon>
        <taxon>Methanomicrobia</taxon>
        <taxon>Methanosarcinales</taxon>
        <taxon>ANME-2 cluster</taxon>
        <taxon>Candidatus Syntropharchaeum</taxon>
    </lineage>
</organism>